<sequence>MQDSCLWELYFHATTKISEVEFTTTDIEKTIQDFPKLIKQYKKELLQNAEKGLLALYAVTNFETLNKKKTAEKYELIYEDENENAEYQIHVEMAAYNTISK</sequence>
<protein>
    <submittedName>
        <fullName evidence="1">Uncharacterized protein</fullName>
    </submittedName>
</protein>
<dbReference type="EMBL" id="CP144373">
    <property type="protein sequence ID" value="XCH46908.1"/>
    <property type="molecule type" value="Genomic_DNA"/>
</dbReference>
<accession>A0AAU8GXW6</accession>
<dbReference type="KEGG" id="taut:V4D30_01185"/>
<proteinExistence type="predicted"/>
<dbReference type="AlphaFoldDB" id="A0AAU8GXW6"/>
<reference evidence="1" key="1">
    <citation type="submission" date="2024-01" db="EMBL/GenBank/DDBJ databases">
        <title>The first autotrophic representatives of the genus Thermodesulfovibrio.</title>
        <authorList>
            <person name="Maltseva A.I."/>
            <person name="Elcheninov A.G."/>
            <person name="Kublanov I.V."/>
            <person name="Lebedinsky A.V."/>
            <person name="Frolov E.N."/>
        </authorList>
    </citation>
    <scope>NUCLEOTIDE SEQUENCE</scope>
    <source>
        <strain evidence="1">3907-1M</strain>
    </source>
</reference>
<dbReference type="RefSeq" id="WP_353684434.1">
    <property type="nucleotide sequence ID" value="NZ_CP144373.1"/>
</dbReference>
<organism evidence="1">
    <name type="scientific">Thermodesulfovibrio autotrophicus</name>
    <dbReference type="NCBI Taxonomy" id="3118333"/>
    <lineage>
        <taxon>Bacteria</taxon>
        <taxon>Pseudomonadati</taxon>
        <taxon>Nitrospirota</taxon>
        <taxon>Thermodesulfovibrionia</taxon>
        <taxon>Thermodesulfovibrionales</taxon>
        <taxon>Thermodesulfovibrionaceae</taxon>
        <taxon>Thermodesulfovibrio</taxon>
    </lineage>
</organism>
<name>A0AAU8GXW6_9BACT</name>
<gene>
    <name evidence="1" type="ORF">V4D30_01185</name>
</gene>
<evidence type="ECO:0000313" key="1">
    <source>
        <dbReference type="EMBL" id="XCH46908.1"/>
    </source>
</evidence>